<dbReference type="PRINTS" id="PR01950">
    <property type="entry name" value="LANCSUPER"/>
</dbReference>
<dbReference type="EMBL" id="JAEMNV010000011">
    <property type="protein sequence ID" value="MBJ8342442.1"/>
    <property type="molecule type" value="Genomic_DNA"/>
</dbReference>
<dbReference type="SUPFAM" id="SSF158745">
    <property type="entry name" value="LanC-like"/>
    <property type="match status" value="1"/>
</dbReference>
<feature type="binding site" evidence="1">
    <location>
        <position position="307"/>
    </location>
    <ligand>
        <name>Zn(2+)</name>
        <dbReference type="ChEBI" id="CHEBI:29105"/>
    </ligand>
</feature>
<dbReference type="PRINTS" id="PR01955">
    <property type="entry name" value="LANCFRANKIA"/>
</dbReference>
<dbReference type="Gene3D" id="1.50.10.20">
    <property type="match status" value="1"/>
</dbReference>
<comment type="caution">
    <text evidence="2">The sequence shown here is derived from an EMBL/GenBank/DDBJ whole genome shotgun (WGS) entry which is preliminary data.</text>
</comment>
<dbReference type="InterPro" id="IPR007822">
    <property type="entry name" value="LANC-like"/>
</dbReference>
<evidence type="ECO:0000256" key="1">
    <source>
        <dbReference type="PIRSR" id="PIRSR607822-1"/>
    </source>
</evidence>
<accession>A0A934NWE8</accession>
<protein>
    <recommendedName>
        <fullName evidence="4">Lanthionine synthetase C-like protein</fullName>
    </recommendedName>
</protein>
<dbReference type="RefSeq" id="WP_199707916.1">
    <property type="nucleotide sequence ID" value="NZ_JAEMNV010000011.1"/>
</dbReference>
<evidence type="ECO:0008006" key="4">
    <source>
        <dbReference type="Google" id="ProtNLM"/>
    </source>
</evidence>
<proteinExistence type="predicted"/>
<sequence>MRPEPMSPWHGLLRTDERDRALRVVDDIAQRLRSLRPDALNPSLCDGSAGIALALAYVSLATGDDGSTADDFLGSAYDALSADPAAAGISLAAGACGVGWVGAHFDRLAGVKPTSGDMDNLVLPLLAEWAGPWELLYGLVGVGVYTLEAGGGCLDTVLARLCEVAADDWVTDTLTLFGPASQRPPRYVDLGLAHGVPGVLALTSAAARPGDDLARALAASAAQSLLAHEFPLTSSDSRYPATIEPGVQPAPTQVAWCYGDAGAALALAAATDVLADPTIGQAASRAAAAAAARPHETSGVTGLGLCHGTAGVAHAMGRLAGFDESVAPVAREWVLRLLREAESGPLPDTPGILNGQAGVALALLAAATDIDPSWDRALLLSSV</sequence>
<name>A0A934NWE8_9NOCA</name>
<evidence type="ECO:0000313" key="3">
    <source>
        <dbReference type="Proteomes" id="UP000655868"/>
    </source>
</evidence>
<dbReference type="AlphaFoldDB" id="A0A934NWE8"/>
<keyword evidence="3" id="KW-1185">Reference proteome</keyword>
<reference evidence="2" key="1">
    <citation type="submission" date="2020-12" db="EMBL/GenBank/DDBJ databases">
        <title>Antrihabitans popcorni sp. nov. and Antrihabitans auranticaus sp. nov., isolated from a larva cave.</title>
        <authorList>
            <person name="Lee S.D."/>
            <person name="Kim I.S."/>
        </authorList>
    </citation>
    <scope>NUCLEOTIDE SEQUENCE</scope>
    <source>
        <strain evidence="2">YC3-6</strain>
    </source>
</reference>
<organism evidence="2 3">
    <name type="scientific">Antrihabitans stalagmiti</name>
    <dbReference type="NCBI Taxonomy" id="2799499"/>
    <lineage>
        <taxon>Bacteria</taxon>
        <taxon>Bacillati</taxon>
        <taxon>Actinomycetota</taxon>
        <taxon>Actinomycetes</taxon>
        <taxon>Mycobacteriales</taxon>
        <taxon>Nocardiaceae</taxon>
        <taxon>Antrihabitans</taxon>
    </lineage>
</organism>
<dbReference type="GO" id="GO:0046872">
    <property type="term" value="F:metal ion binding"/>
    <property type="evidence" value="ECO:0007669"/>
    <property type="project" value="UniProtKB-KW"/>
</dbReference>
<keyword evidence="1" id="KW-0862">Zinc</keyword>
<keyword evidence="1" id="KW-0479">Metal-binding</keyword>
<dbReference type="Pfam" id="PF05147">
    <property type="entry name" value="LANC_like"/>
    <property type="match status" value="1"/>
</dbReference>
<dbReference type="SMART" id="SM01260">
    <property type="entry name" value="LANC_like"/>
    <property type="match status" value="1"/>
</dbReference>
<evidence type="ECO:0000313" key="2">
    <source>
        <dbReference type="EMBL" id="MBJ8342442.1"/>
    </source>
</evidence>
<feature type="binding site" evidence="1">
    <location>
        <position position="306"/>
    </location>
    <ligand>
        <name>Zn(2+)</name>
        <dbReference type="ChEBI" id="CHEBI:29105"/>
    </ligand>
</feature>
<dbReference type="GO" id="GO:0031179">
    <property type="term" value="P:peptide modification"/>
    <property type="evidence" value="ECO:0007669"/>
    <property type="project" value="InterPro"/>
</dbReference>
<gene>
    <name evidence="2" type="ORF">JGU71_26485</name>
</gene>
<dbReference type="Proteomes" id="UP000655868">
    <property type="component" value="Unassembled WGS sequence"/>
</dbReference>
<feature type="binding site" evidence="1">
    <location>
        <position position="257"/>
    </location>
    <ligand>
        <name>Zn(2+)</name>
        <dbReference type="ChEBI" id="CHEBI:29105"/>
    </ligand>
</feature>